<dbReference type="PANTHER" id="PTHR13215">
    <property type="entry name" value="RNA POLYMERASE II TRANSCRIPTIONAL COACTIVATOR"/>
    <property type="match status" value="1"/>
</dbReference>
<feature type="compositionally biased region" description="Basic residues" evidence="7">
    <location>
        <begin position="101"/>
        <end position="111"/>
    </location>
</feature>
<dbReference type="GO" id="GO:0003713">
    <property type="term" value="F:transcription coactivator activity"/>
    <property type="evidence" value="ECO:0007669"/>
    <property type="project" value="InterPro"/>
</dbReference>
<feature type="compositionally biased region" description="Low complexity" evidence="7">
    <location>
        <begin position="1"/>
        <end position="15"/>
    </location>
</feature>
<dbReference type="WBParaSite" id="scaffold3568_cov206.g6811">
    <property type="protein sequence ID" value="scaffold3568_cov206.g6811"/>
    <property type="gene ID" value="scaffold3568_cov206.g6811"/>
</dbReference>
<organism evidence="9 10">
    <name type="scientific">Meloidogyne javanica</name>
    <name type="common">Root-knot nematode worm</name>
    <dbReference type="NCBI Taxonomy" id="6303"/>
    <lineage>
        <taxon>Eukaryota</taxon>
        <taxon>Metazoa</taxon>
        <taxon>Ecdysozoa</taxon>
        <taxon>Nematoda</taxon>
        <taxon>Chromadorea</taxon>
        <taxon>Rhabditida</taxon>
        <taxon>Tylenchina</taxon>
        <taxon>Tylenchomorpha</taxon>
        <taxon>Tylenchoidea</taxon>
        <taxon>Meloidogynidae</taxon>
        <taxon>Meloidogyninae</taxon>
        <taxon>Meloidogyne</taxon>
        <taxon>Meloidogyne incognita group</taxon>
    </lineage>
</organism>
<keyword evidence="9" id="KW-1185">Reference proteome</keyword>
<keyword evidence="6" id="KW-0539">Nucleus</keyword>
<dbReference type="Proteomes" id="UP000887561">
    <property type="component" value="Unplaced"/>
</dbReference>
<comment type="similarity">
    <text evidence="2">Belongs to the transcriptional coactivator PC4 family.</text>
</comment>
<feature type="compositionally biased region" description="Low complexity" evidence="7">
    <location>
        <begin position="24"/>
        <end position="41"/>
    </location>
</feature>
<accession>A0A915MCU9</accession>
<proteinExistence type="inferred from homology"/>
<sequence>MSSSDDSSVDEPVPVTKKGKANGKKAAAPAKAAPAKKPAPAKGKKAAQKDSDSDSSADDQPPPAKNSNKRKAESDESEDDASSGDDEEYQPAKKKETKQPPQKKGKAAAKNGKKEKGGGKAAAATNVEINSDGNEMFPIGMKRFAAINTFKGQLNVDIREYYQKDGGKWLPGKKGISLTQAQFFEFEKVSFINFLRTDTNTQEEIGIDLKSG</sequence>
<evidence type="ECO:0000256" key="6">
    <source>
        <dbReference type="ARBA" id="ARBA00023242"/>
    </source>
</evidence>
<evidence type="ECO:0000256" key="1">
    <source>
        <dbReference type="ARBA" id="ARBA00004123"/>
    </source>
</evidence>
<dbReference type="InterPro" id="IPR003173">
    <property type="entry name" value="PC4_C"/>
</dbReference>
<evidence type="ECO:0000256" key="5">
    <source>
        <dbReference type="ARBA" id="ARBA00023163"/>
    </source>
</evidence>
<evidence type="ECO:0000256" key="7">
    <source>
        <dbReference type="SAM" id="MobiDB-lite"/>
    </source>
</evidence>
<dbReference type="InterPro" id="IPR009044">
    <property type="entry name" value="ssDNA-bd_transcriptional_reg"/>
</dbReference>
<keyword evidence="5" id="KW-0804">Transcription</keyword>
<comment type="subcellular location">
    <subcellularLocation>
        <location evidence="1">Nucleus</location>
    </subcellularLocation>
</comment>
<evidence type="ECO:0000256" key="3">
    <source>
        <dbReference type="ARBA" id="ARBA00023015"/>
    </source>
</evidence>
<dbReference type="GO" id="GO:0005634">
    <property type="term" value="C:nucleus"/>
    <property type="evidence" value="ECO:0007669"/>
    <property type="project" value="UniProtKB-SubCell"/>
</dbReference>
<keyword evidence="3" id="KW-0805">Transcription regulation</keyword>
<name>A0A915MCU9_MELJA</name>
<evidence type="ECO:0000256" key="4">
    <source>
        <dbReference type="ARBA" id="ARBA00023125"/>
    </source>
</evidence>
<feature type="region of interest" description="Disordered" evidence="7">
    <location>
        <begin position="1"/>
        <end position="124"/>
    </location>
</feature>
<protein>
    <submittedName>
        <fullName evidence="10">Transcriptional coactivator p15 (PC4) C-terminal domain-containing protein</fullName>
    </submittedName>
</protein>
<dbReference type="SUPFAM" id="SSF54447">
    <property type="entry name" value="ssDNA-binding transcriptional regulator domain"/>
    <property type="match status" value="1"/>
</dbReference>
<dbReference type="Gene3D" id="2.30.31.10">
    <property type="entry name" value="Transcriptional Coactivator Pc4, Chain A"/>
    <property type="match status" value="1"/>
</dbReference>
<evidence type="ECO:0000259" key="8">
    <source>
        <dbReference type="Pfam" id="PF02229"/>
    </source>
</evidence>
<evidence type="ECO:0000313" key="9">
    <source>
        <dbReference type="Proteomes" id="UP000887561"/>
    </source>
</evidence>
<reference evidence="10" key="1">
    <citation type="submission" date="2022-11" db="UniProtKB">
        <authorList>
            <consortium name="WormBaseParasite"/>
        </authorList>
    </citation>
    <scope>IDENTIFICATION</scope>
</reference>
<feature type="compositionally biased region" description="Acidic residues" evidence="7">
    <location>
        <begin position="75"/>
        <end position="89"/>
    </location>
</feature>
<dbReference type="Pfam" id="PF02229">
    <property type="entry name" value="PC4"/>
    <property type="match status" value="1"/>
</dbReference>
<keyword evidence="4" id="KW-0238">DNA-binding</keyword>
<evidence type="ECO:0000313" key="10">
    <source>
        <dbReference type="WBParaSite" id="scaffold3568_cov206.g6811"/>
    </source>
</evidence>
<dbReference type="GO" id="GO:0003677">
    <property type="term" value="F:DNA binding"/>
    <property type="evidence" value="ECO:0007669"/>
    <property type="project" value="UniProtKB-KW"/>
</dbReference>
<feature type="domain" description="Transcriptional coactivator p15 (PC4) C-terminal" evidence="8">
    <location>
        <begin position="138"/>
        <end position="186"/>
    </location>
</feature>
<dbReference type="AlphaFoldDB" id="A0A915MCU9"/>
<evidence type="ECO:0000256" key="2">
    <source>
        <dbReference type="ARBA" id="ARBA00009001"/>
    </source>
</evidence>
<dbReference type="InterPro" id="IPR045125">
    <property type="entry name" value="Sub1/Tcp4-like"/>
</dbReference>
<dbReference type="GO" id="GO:0060261">
    <property type="term" value="P:positive regulation of transcription initiation by RNA polymerase II"/>
    <property type="evidence" value="ECO:0007669"/>
    <property type="project" value="InterPro"/>
</dbReference>